<dbReference type="InterPro" id="IPR014001">
    <property type="entry name" value="Helicase_ATP-bd"/>
</dbReference>
<dbReference type="GO" id="GO:0016787">
    <property type="term" value="F:hydrolase activity"/>
    <property type="evidence" value="ECO:0007669"/>
    <property type="project" value="UniProtKB-KW"/>
</dbReference>
<protein>
    <recommendedName>
        <fullName evidence="1">RNA helicase</fullName>
        <ecNumber evidence="1">3.6.4.13</ecNumber>
    </recommendedName>
</protein>
<dbReference type="GO" id="GO:0003724">
    <property type="term" value="F:RNA helicase activity"/>
    <property type="evidence" value="ECO:0007669"/>
    <property type="project" value="UniProtKB-EC"/>
</dbReference>
<name>A0A314Z7B9_PRUYE</name>
<dbReference type="CDD" id="cd17917">
    <property type="entry name" value="DEXHc_RHA-like"/>
    <property type="match status" value="1"/>
</dbReference>
<dbReference type="InterPro" id="IPR011545">
    <property type="entry name" value="DEAD/DEAH_box_helicase_dom"/>
</dbReference>
<evidence type="ECO:0000313" key="11">
    <source>
        <dbReference type="EMBL" id="PQQ14590.1"/>
    </source>
</evidence>
<evidence type="ECO:0000256" key="7">
    <source>
        <dbReference type="ARBA" id="ARBA00060772"/>
    </source>
</evidence>
<organism evidence="11 12">
    <name type="scientific">Prunus yedoensis var. nudiflora</name>
    <dbReference type="NCBI Taxonomy" id="2094558"/>
    <lineage>
        <taxon>Eukaryota</taxon>
        <taxon>Viridiplantae</taxon>
        <taxon>Streptophyta</taxon>
        <taxon>Embryophyta</taxon>
        <taxon>Tracheophyta</taxon>
        <taxon>Spermatophyta</taxon>
        <taxon>Magnoliopsida</taxon>
        <taxon>eudicotyledons</taxon>
        <taxon>Gunneridae</taxon>
        <taxon>Pentapetalae</taxon>
        <taxon>rosids</taxon>
        <taxon>fabids</taxon>
        <taxon>Rosales</taxon>
        <taxon>Rosaceae</taxon>
        <taxon>Amygdaloideae</taxon>
        <taxon>Amygdaleae</taxon>
        <taxon>Prunus</taxon>
    </lineage>
</organism>
<dbReference type="Pfam" id="PF00271">
    <property type="entry name" value="Helicase_C"/>
    <property type="match status" value="1"/>
</dbReference>
<evidence type="ECO:0000256" key="1">
    <source>
        <dbReference type="ARBA" id="ARBA00012552"/>
    </source>
</evidence>
<dbReference type="PANTHER" id="PTHR18934">
    <property type="entry name" value="ATP-DEPENDENT RNA HELICASE"/>
    <property type="match status" value="1"/>
</dbReference>
<reference evidence="11 12" key="1">
    <citation type="submission" date="2018-02" db="EMBL/GenBank/DDBJ databases">
        <title>Draft genome of wild Prunus yedoensis var. nudiflora.</title>
        <authorList>
            <person name="Baek S."/>
            <person name="Kim J.-H."/>
            <person name="Choi K."/>
            <person name="Kim G.-B."/>
            <person name="Cho A."/>
            <person name="Jang H."/>
            <person name="Shin C.-H."/>
            <person name="Yu H.-J."/>
            <person name="Mun J.-H."/>
        </authorList>
    </citation>
    <scope>NUCLEOTIDE SEQUENCE [LARGE SCALE GENOMIC DNA]</scope>
    <source>
        <strain evidence="12">cv. Jeju island</strain>
        <tissue evidence="11">Leaf</tissue>
    </source>
</reference>
<keyword evidence="3" id="KW-0378">Hydrolase</keyword>
<feature type="region of interest" description="Disordered" evidence="8">
    <location>
        <begin position="226"/>
        <end position="248"/>
    </location>
</feature>
<gene>
    <name evidence="11" type="ORF">Pyn_28787</name>
</gene>
<dbReference type="CDD" id="cd18791">
    <property type="entry name" value="SF2_C_RHA"/>
    <property type="match status" value="1"/>
</dbReference>
<sequence length="1357" mass="151311">MAPKKKQTTKQNSKPKTTSSGPRLQISAENENRVRRLLLNSGRSATPAAPVDESLSKAQKTKKLKAVYEKLSCEGFTNDQIELALSAIKEGATFEAAVDWLCLNLTSNELPLKFSSGTSLHGNEGGSVGIILTSRDDWTPSVDTSTKIDEDAPGISIRTKGQWDDKTLDSFQPSQADWIKQYVEQQEEDESTTWEDDAADERAEKVLKPRSYDVIAKEYRAARWEAANAKQKGQEKPGTGRQHHPQSQARVICSRLNFHFSSDSSLSDDTLASEFGKDTAFEDTYTNPYKHSEEVHADEITVDGIDVERCSSIHFPVNSTLSSEPAQGKIIAEEETIDVEIGNFFLEDGPSGEVLPPEVLELQKRERMREISSEKNLEKLDGIWKKGDSRKIPKAVLHQLCQRSGGRGKSRKAGGLVTLQLPDQNGTFDSAEDAQNRVAAFALCQLFPDLPVHLLIIEPYASLVIQWKEGESSTTVEDSQEDRRATFVDSLLSADGSASTSAANVMYDILPEEVQELHVEEPISSGVARTDPVAQRVHHFKEVESSYLRQELANKLKNPKFKDMLKTRAALPIAGLKGDILRLLHENNVLVVCGETGSGKTTQVPQFILDDMIKSGHGGHCNIICTQPRRIAAISVAERVSDERCEPSPGSRGSLVGYQVRLDSASNDKTKLLFCTTGILLRKLMGDKNLTGISHVIVDEVHERSLLGDFLLIVLKNLIEKQSALSTPKLKVILMSATVDSDLFSRYFGNCPVITAEGRTHPVTTYYLEDIYESIDYRIASDSPASLGYGPLTKEKAGAVNNRRGKKNLVLSAWGDDSLLSEENINPYYIPDSYQLYKEQTRQNLKRLNEDVIDYDLLEDLGVSEIYTLVDKLAASYRFGGQASDWILPLHSSVSSTDQKKVFLRAPENIRKVIVATNIAETSITIDDVVYVIDCGKHKENRYNPQKKLSSMVEDWISKANARQRRGRAGRVKPGICFCLYTRYRFEKLMRPFQVPEMLRMPLVELCLQIKLLSLGYIKPLLSKALEPPREEAMTTAIKLLYEVGALEADEELTPLGHHLAKLPVDVLIGKMMLYGGIFGCLSPILSISAFLSYKSPFVYPKDERQNVERAKLALLTGKLDGPSESHDSDRQSDHLIMMTAYQKWEKILREKGVKAAQHFCNSYFLSSSVMYMIRDMRIQFGTLLADIGLIALPKQYQVDGRKKENLDTWFSDESQPFNMYSTHSSIVKAILCAGLYPNIAATGKGIAEATLTNLKQSASLATKERPIWYDGRREVNIHPSSINSTLKEFQYPFIVFLEKVETNKVFLRDTTVISPNSILLFGGSINIQHQTGLVIVDGWLKLTAPAQLLSCSRNSD</sequence>
<accession>A0A314Z7B9</accession>
<feature type="domain" description="Helicase ATP-binding" evidence="9">
    <location>
        <begin position="581"/>
        <end position="757"/>
    </location>
</feature>
<dbReference type="GO" id="GO:0003723">
    <property type="term" value="F:RNA binding"/>
    <property type="evidence" value="ECO:0007669"/>
    <property type="project" value="TreeGrafter"/>
</dbReference>
<dbReference type="Pfam" id="PF24899">
    <property type="entry name" value="UBA_DHX29"/>
    <property type="match status" value="1"/>
</dbReference>
<dbReference type="Pfam" id="PF07717">
    <property type="entry name" value="OB_NTP_bind"/>
    <property type="match status" value="1"/>
</dbReference>
<evidence type="ECO:0000313" key="12">
    <source>
        <dbReference type="Proteomes" id="UP000250321"/>
    </source>
</evidence>
<evidence type="ECO:0000256" key="3">
    <source>
        <dbReference type="ARBA" id="ARBA00022801"/>
    </source>
</evidence>
<comment type="similarity">
    <text evidence="7">Belongs to the DExH box helicase family.</text>
</comment>
<dbReference type="InterPro" id="IPR027417">
    <property type="entry name" value="P-loop_NTPase"/>
</dbReference>
<proteinExistence type="inferred from homology"/>
<dbReference type="InterPro" id="IPR048333">
    <property type="entry name" value="HA2_WH"/>
</dbReference>
<dbReference type="InterPro" id="IPR007502">
    <property type="entry name" value="Helicase-assoc_dom"/>
</dbReference>
<dbReference type="SMART" id="SM00490">
    <property type="entry name" value="HELICc"/>
    <property type="match status" value="1"/>
</dbReference>
<dbReference type="Proteomes" id="UP000250321">
    <property type="component" value="Unassembled WGS sequence"/>
</dbReference>
<dbReference type="SUPFAM" id="SSF52540">
    <property type="entry name" value="P-loop containing nucleoside triphosphate hydrolases"/>
    <property type="match status" value="1"/>
</dbReference>
<dbReference type="InterPro" id="IPR002464">
    <property type="entry name" value="DNA/RNA_helicase_DEAH_CS"/>
</dbReference>
<dbReference type="FunFam" id="1.20.120.1080:FF:000002">
    <property type="entry name" value="Putative ATP-dependent RNA helicase DHX36"/>
    <property type="match status" value="1"/>
</dbReference>
<dbReference type="OrthoDB" id="5600252at2759"/>
<feature type="domain" description="Helicase C-terminal" evidence="10">
    <location>
        <begin position="840"/>
        <end position="1014"/>
    </location>
</feature>
<evidence type="ECO:0000256" key="2">
    <source>
        <dbReference type="ARBA" id="ARBA00022741"/>
    </source>
</evidence>
<dbReference type="Gene3D" id="1.20.120.1080">
    <property type="match status" value="1"/>
</dbReference>
<dbReference type="PANTHER" id="PTHR18934:SF246">
    <property type="entry name" value="DEXH-BOX ATP-DEPENDENT RNA HELICASE DEXH4, CHLOROPLASTIC-RELATED"/>
    <property type="match status" value="1"/>
</dbReference>
<comment type="caution">
    <text evidence="11">The sequence shown here is derived from an EMBL/GenBank/DDBJ whole genome shotgun (WGS) entry which is preliminary data.</text>
</comment>
<dbReference type="PROSITE" id="PS00690">
    <property type="entry name" value="DEAH_ATP_HELICASE"/>
    <property type="match status" value="1"/>
</dbReference>
<evidence type="ECO:0000259" key="10">
    <source>
        <dbReference type="PROSITE" id="PS51194"/>
    </source>
</evidence>
<comment type="catalytic activity">
    <reaction evidence="6">
        <text>ATP + H2O = ADP + phosphate + H(+)</text>
        <dbReference type="Rhea" id="RHEA:13065"/>
        <dbReference type="ChEBI" id="CHEBI:15377"/>
        <dbReference type="ChEBI" id="CHEBI:15378"/>
        <dbReference type="ChEBI" id="CHEBI:30616"/>
        <dbReference type="ChEBI" id="CHEBI:43474"/>
        <dbReference type="ChEBI" id="CHEBI:456216"/>
        <dbReference type="EC" id="3.6.4.13"/>
    </reaction>
</comment>
<evidence type="ECO:0000256" key="4">
    <source>
        <dbReference type="ARBA" id="ARBA00022806"/>
    </source>
</evidence>
<keyword evidence="5" id="KW-0067">ATP-binding</keyword>
<keyword evidence="12" id="KW-1185">Reference proteome</keyword>
<evidence type="ECO:0000256" key="8">
    <source>
        <dbReference type="SAM" id="MobiDB-lite"/>
    </source>
</evidence>
<evidence type="ECO:0000259" key="9">
    <source>
        <dbReference type="PROSITE" id="PS51192"/>
    </source>
</evidence>
<dbReference type="STRING" id="2094558.A0A314Z7B9"/>
<evidence type="ECO:0000256" key="6">
    <source>
        <dbReference type="ARBA" id="ARBA00047984"/>
    </source>
</evidence>
<dbReference type="FunFam" id="3.40.50.300:FF:000500">
    <property type="entry name" value="ATP-dependent RNA helicase DHX29"/>
    <property type="match status" value="1"/>
</dbReference>
<dbReference type="InterPro" id="IPR001650">
    <property type="entry name" value="Helicase_C-like"/>
</dbReference>
<dbReference type="EMBL" id="PJQY01000254">
    <property type="protein sequence ID" value="PQQ14590.1"/>
    <property type="molecule type" value="Genomic_DNA"/>
</dbReference>
<keyword evidence="4 11" id="KW-0347">Helicase</keyword>
<feature type="region of interest" description="Disordered" evidence="8">
    <location>
        <begin position="1"/>
        <end position="31"/>
    </location>
</feature>
<dbReference type="Pfam" id="PF04408">
    <property type="entry name" value="WHD_HA2"/>
    <property type="match status" value="1"/>
</dbReference>
<dbReference type="SMART" id="SM00487">
    <property type="entry name" value="DEXDc"/>
    <property type="match status" value="1"/>
</dbReference>
<keyword evidence="2" id="KW-0547">Nucleotide-binding</keyword>
<feature type="compositionally biased region" description="Polar residues" evidence="8">
    <location>
        <begin position="9"/>
        <end position="22"/>
    </location>
</feature>
<dbReference type="Gene3D" id="3.40.50.300">
    <property type="entry name" value="P-loop containing nucleotide triphosphate hydrolases"/>
    <property type="match status" value="2"/>
</dbReference>
<dbReference type="SMART" id="SM00847">
    <property type="entry name" value="HA2"/>
    <property type="match status" value="1"/>
</dbReference>
<dbReference type="InterPro" id="IPR011709">
    <property type="entry name" value="DEAD-box_helicase_OB_fold"/>
</dbReference>
<dbReference type="GO" id="GO:0005524">
    <property type="term" value="F:ATP binding"/>
    <property type="evidence" value="ECO:0007669"/>
    <property type="project" value="UniProtKB-KW"/>
</dbReference>
<dbReference type="PROSITE" id="PS51194">
    <property type="entry name" value="HELICASE_CTER"/>
    <property type="match status" value="1"/>
</dbReference>
<dbReference type="EC" id="3.6.4.13" evidence="1"/>
<evidence type="ECO:0000256" key="5">
    <source>
        <dbReference type="ARBA" id="ARBA00022840"/>
    </source>
</evidence>
<dbReference type="Pfam" id="PF00270">
    <property type="entry name" value="DEAD"/>
    <property type="match status" value="1"/>
</dbReference>
<dbReference type="InterPro" id="IPR056890">
    <property type="entry name" value="UBA_DHX29-like"/>
</dbReference>
<dbReference type="Pfam" id="PF21010">
    <property type="entry name" value="HA2_C"/>
    <property type="match status" value="1"/>
</dbReference>
<dbReference type="PROSITE" id="PS51192">
    <property type="entry name" value="HELICASE_ATP_BIND_1"/>
    <property type="match status" value="1"/>
</dbReference>